<dbReference type="Gene3D" id="3.30.70.360">
    <property type="match status" value="1"/>
</dbReference>
<dbReference type="PANTHER" id="PTHR45962:SF1">
    <property type="entry name" value="N-FATTY-ACYL-AMINO ACID SYNTHASE_HYDROLASE PM20D1"/>
    <property type="match status" value="1"/>
</dbReference>
<dbReference type="Proteomes" id="UP000291259">
    <property type="component" value="Chromosome"/>
</dbReference>
<dbReference type="RefSeq" id="WP_129190524.1">
    <property type="nucleotide sequence ID" value="NZ_CP035491.1"/>
</dbReference>
<keyword evidence="3" id="KW-0479">Metal-binding</keyword>
<dbReference type="Pfam" id="PF07687">
    <property type="entry name" value="M20_dimer"/>
    <property type="match status" value="1"/>
</dbReference>
<organism evidence="7 8">
    <name type="scientific">Agromyces protaetiae</name>
    <dbReference type="NCBI Taxonomy" id="2509455"/>
    <lineage>
        <taxon>Bacteria</taxon>
        <taxon>Bacillati</taxon>
        <taxon>Actinomycetota</taxon>
        <taxon>Actinomycetes</taxon>
        <taxon>Micrococcales</taxon>
        <taxon>Microbacteriaceae</taxon>
        <taxon>Agromyces</taxon>
    </lineage>
</organism>
<feature type="domain" description="Peptidase M20 dimerisation" evidence="6">
    <location>
        <begin position="198"/>
        <end position="344"/>
    </location>
</feature>
<protein>
    <submittedName>
        <fullName evidence="7">M20/M25/M40 family metallo-hydrolase</fullName>
    </submittedName>
</protein>
<dbReference type="Pfam" id="PF01546">
    <property type="entry name" value="Peptidase_M20"/>
    <property type="match status" value="1"/>
</dbReference>
<dbReference type="InterPro" id="IPR047177">
    <property type="entry name" value="Pept_M20A"/>
</dbReference>
<dbReference type="GO" id="GO:0006508">
    <property type="term" value="P:proteolysis"/>
    <property type="evidence" value="ECO:0007669"/>
    <property type="project" value="UniProtKB-KW"/>
</dbReference>
<gene>
    <name evidence="7" type="ORF">ET445_08370</name>
</gene>
<comment type="similarity">
    <text evidence="1">Belongs to the peptidase M20A family.</text>
</comment>
<keyword evidence="5" id="KW-0862">Zinc</keyword>
<proteinExistence type="inferred from homology"/>
<dbReference type="InterPro" id="IPR036264">
    <property type="entry name" value="Bact_exopeptidase_dim_dom"/>
</dbReference>
<name>A0A4P6FHG7_9MICO</name>
<dbReference type="EMBL" id="CP035491">
    <property type="protein sequence ID" value="QAY73357.1"/>
    <property type="molecule type" value="Genomic_DNA"/>
</dbReference>
<evidence type="ECO:0000313" key="8">
    <source>
        <dbReference type="Proteomes" id="UP000291259"/>
    </source>
</evidence>
<accession>A0A4P6FHG7</accession>
<dbReference type="Gene3D" id="3.40.630.10">
    <property type="entry name" value="Zn peptidases"/>
    <property type="match status" value="1"/>
</dbReference>
<evidence type="ECO:0000256" key="5">
    <source>
        <dbReference type="ARBA" id="ARBA00022833"/>
    </source>
</evidence>
<dbReference type="InterPro" id="IPR011650">
    <property type="entry name" value="Peptidase_M20_dimer"/>
</dbReference>
<reference evidence="7 8" key="1">
    <citation type="submission" date="2019-01" db="EMBL/GenBank/DDBJ databases">
        <title>Genome sequencing of strain FW100M-8.</title>
        <authorList>
            <person name="Heo J."/>
            <person name="Kim S.-J."/>
            <person name="Kim J.-S."/>
            <person name="Hong S.-B."/>
            <person name="Kwon S.-W."/>
        </authorList>
    </citation>
    <scope>NUCLEOTIDE SEQUENCE [LARGE SCALE GENOMIC DNA]</scope>
    <source>
        <strain evidence="7 8">FW100M-8</strain>
    </source>
</reference>
<sequence length="445" mass="48139">MSQPVDVRPGIDERLARMIRLETVSAELETRGLAPFHAFRDLVFELYPHVAAELEFEQIGDLGLLYRWRGRSDSRPLILMAHYDVVPAYEGEGWSAPPFEGRIEGGIVRGRGALDDKGSLLIVLEAVENLLASGYTPTRDIYLAFGGDEESHGKAGRAVSDTLRERGVKPWMVLDEGGAVVDAPMPFLKVQSAMVGLGEKGVVTLKLTADSVGGHASAPTGLTAAARIARAVDRLDPNPFPKKLPKSLRAMLRAFAPRATGGAKFAIKLLSAAPWLTARVFAKIPGEPAALIHTTVAPTMLAGGTAHNVLPAEASAIINLRIAFGETVDSTVRRVKKAIKDPAVRVSIVEGNDPSPESPLDERFDAIARAVSVAYPGTLTAPYLQLGATDSRWYHLWTDGVYRFSPITMTAAQRASIHGLDEWVETESLLAGERFHREFITGLPE</sequence>
<dbReference type="AlphaFoldDB" id="A0A4P6FHG7"/>
<evidence type="ECO:0000259" key="6">
    <source>
        <dbReference type="Pfam" id="PF07687"/>
    </source>
</evidence>
<dbReference type="PANTHER" id="PTHR45962">
    <property type="entry name" value="N-FATTY-ACYL-AMINO ACID SYNTHASE/HYDROLASE PM20D1"/>
    <property type="match status" value="1"/>
</dbReference>
<dbReference type="GO" id="GO:0008233">
    <property type="term" value="F:peptidase activity"/>
    <property type="evidence" value="ECO:0007669"/>
    <property type="project" value="UniProtKB-KW"/>
</dbReference>
<keyword evidence="4 7" id="KW-0378">Hydrolase</keyword>
<dbReference type="InterPro" id="IPR002933">
    <property type="entry name" value="Peptidase_M20"/>
</dbReference>
<dbReference type="OrthoDB" id="3665926at2"/>
<dbReference type="Gene3D" id="1.10.150.900">
    <property type="match status" value="1"/>
</dbReference>
<evidence type="ECO:0000313" key="7">
    <source>
        <dbReference type="EMBL" id="QAY73357.1"/>
    </source>
</evidence>
<dbReference type="GO" id="GO:0046872">
    <property type="term" value="F:metal ion binding"/>
    <property type="evidence" value="ECO:0007669"/>
    <property type="project" value="UniProtKB-KW"/>
</dbReference>
<evidence type="ECO:0000256" key="1">
    <source>
        <dbReference type="ARBA" id="ARBA00006247"/>
    </source>
</evidence>
<evidence type="ECO:0000256" key="3">
    <source>
        <dbReference type="ARBA" id="ARBA00022723"/>
    </source>
</evidence>
<keyword evidence="2" id="KW-0645">Protease</keyword>
<evidence type="ECO:0000256" key="4">
    <source>
        <dbReference type="ARBA" id="ARBA00022801"/>
    </source>
</evidence>
<dbReference type="KEGG" id="agf:ET445_08370"/>
<evidence type="ECO:0000256" key="2">
    <source>
        <dbReference type="ARBA" id="ARBA00022670"/>
    </source>
</evidence>
<dbReference type="SUPFAM" id="SSF53187">
    <property type="entry name" value="Zn-dependent exopeptidases"/>
    <property type="match status" value="1"/>
</dbReference>
<dbReference type="SUPFAM" id="SSF55031">
    <property type="entry name" value="Bacterial exopeptidase dimerisation domain"/>
    <property type="match status" value="1"/>
</dbReference>
<keyword evidence="8" id="KW-1185">Reference proteome</keyword>